<feature type="transmembrane region" description="Helical" evidence="5">
    <location>
        <begin position="51"/>
        <end position="72"/>
    </location>
</feature>
<organism evidence="7 8">
    <name type="scientific">Sinomonas humi</name>
    <dbReference type="NCBI Taxonomy" id="1338436"/>
    <lineage>
        <taxon>Bacteria</taxon>
        <taxon>Bacillati</taxon>
        <taxon>Actinomycetota</taxon>
        <taxon>Actinomycetes</taxon>
        <taxon>Micrococcales</taxon>
        <taxon>Micrococcaceae</taxon>
        <taxon>Sinomonas</taxon>
    </lineage>
</organism>
<dbReference type="InterPro" id="IPR011701">
    <property type="entry name" value="MFS"/>
</dbReference>
<dbReference type="STRING" id="1338436.LK10_02640"/>
<accession>A0A0B2ANE1</accession>
<dbReference type="GO" id="GO:0022857">
    <property type="term" value="F:transmembrane transporter activity"/>
    <property type="evidence" value="ECO:0007669"/>
    <property type="project" value="InterPro"/>
</dbReference>
<evidence type="ECO:0000313" key="8">
    <source>
        <dbReference type="Proteomes" id="UP000030982"/>
    </source>
</evidence>
<feature type="transmembrane region" description="Helical" evidence="5">
    <location>
        <begin position="295"/>
        <end position="313"/>
    </location>
</feature>
<feature type="transmembrane region" description="Helical" evidence="5">
    <location>
        <begin position="384"/>
        <end position="406"/>
    </location>
</feature>
<dbReference type="Proteomes" id="UP000030982">
    <property type="component" value="Unassembled WGS sequence"/>
</dbReference>
<keyword evidence="8" id="KW-1185">Reference proteome</keyword>
<reference evidence="7 8" key="1">
    <citation type="submission" date="2014-09" db="EMBL/GenBank/DDBJ databases">
        <title>Genome sequence of Sinomonas sp. MUSC 117.</title>
        <authorList>
            <person name="Lee L.-H."/>
        </authorList>
    </citation>
    <scope>NUCLEOTIDE SEQUENCE [LARGE SCALE GENOMIC DNA]</scope>
    <source>
        <strain evidence="7 8">MUSC 117</strain>
    </source>
</reference>
<evidence type="ECO:0000256" key="3">
    <source>
        <dbReference type="ARBA" id="ARBA00022989"/>
    </source>
</evidence>
<evidence type="ECO:0000256" key="2">
    <source>
        <dbReference type="ARBA" id="ARBA00022692"/>
    </source>
</evidence>
<feature type="transmembrane region" description="Helical" evidence="5">
    <location>
        <begin position="168"/>
        <end position="188"/>
    </location>
</feature>
<feature type="transmembrane region" description="Helical" evidence="5">
    <location>
        <begin position="319"/>
        <end position="342"/>
    </location>
</feature>
<protein>
    <submittedName>
        <fullName evidence="7">MFS transporter</fullName>
    </submittedName>
</protein>
<dbReference type="PROSITE" id="PS50850">
    <property type="entry name" value="MFS"/>
    <property type="match status" value="1"/>
</dbReference>
<dbReference type="Gene3D" id="1.20.1250.20">
    <property type="entry name" value="MFS general substrate transporter like domains"/>
    <property type="match status" value="1"/>
</dbReference>
<dbReference type="PANTHER" id="PTHR23542:SF1">
    <property type="entry name" value="MAJOR FACILITATOR SUPERFAMILY (MFS) PROFILE DOMAIN-CONTAINING PROTEIN"/>
    <property type="match status" value="1"/>
</dbReference>
<dbReference type="AlphaFoldDB" id="A0A0B2ANE1"/>
<feature type="domain" description="Major facilitator superfamily (MFS) profile" evidence="6">
    <location>
        <begin position="231"/>
        <end position="409"/>
    </location>
</feature>
<feature type="transmembrane region" description="Helical" evidence="5">
    <location>
        <begin position="354"/>
        <end position="378"/>
    </location>
</feature>
<dbReference type="PANTHER" id="PTHR23542">
    <property type="match status" value="1"/>
</dbReference>
<keyword evidence="2 5" id="KW-0812">Transmembrane</keyword>
<feature type="transmembrane region" description="Helical" evidence="5">
    <location>
        <begin position="268"/>
        <end position="288"/>
    </location>
</feature>
<keyword evidence="3 5" id="KW-1133">Transmembrane helix</keyword>
<feature type="transmembrane region" description="Helical" evidence="5">
    <location>
        <begin position="115"/>
        <end position="134"/>
    </location>
</feature>
<evidence type="ECO:0000259" key="6">
    <source>
        <dbReference type="PROSITE" id="PS50850"/>
    </source>
</evidence>
<feature type="transmembrane region" description="Helical" evidence="5">
    <location>
        <begin position="229"/>
        <end position="248"/>
    </location>
</feature>
<comment type="caution">
    <text evidence="7">The sequence shown here is derived from an EMBL/GenBank/DDBJ whole genome shotgun (WGS) entry which is preliminary data.</text>
</comment>
<dbReference type="OrthoDB" id="9180256at2"/>
<dbReference type="EMBL" id="JTDL01000037">
    <property type="protein sequence ID" value="KHL04912.1"/>
    <property type="molecule type" value="Genomic_DNA"/>
</dbReference>
<dbReference type="InterPro" id="IPR020846">
    <property type="entry name" value="MFS_dom"/>
</dbReference>
<evidence type="ECO:0000256" key="4">
    <source>
        <dbReference type="ARBA" id="ARBA00023136"/>
    </source>
</evidence>
<comment type="subcellular location">
    <subcellularLocation>
        <location evidence="1">Cell membrane</location>
        <topology evidence="1">Multi-pass membrane protein</topology>
    </subcellularLocation>
</comment>
<sequence length="409" mass="40550">MSTRVSVLSRYKVLPDLAGAAFLPLGLLARLPLAMLTVGTLTLVAVESASYALAGVAAGAVGIGSAIGAPILGALADRAGQKKVLLIAAALNTVAVTAVVLAALSLSAANSGDQAGGAVVVAALLSGLTTPQVGPFARARWMGLTEGRTLRALELDAALSYEGTADELTFVLGPALVGLLGAGIAPWLPLSTAAFLTATFVTAFALHPTASAVRPIPRHELPAVTLREWSIVLVPVAAMVAMGTFFGGTQAALTAFAGEHGSPDLAGLLYAALGLTSAVAALSVAVWPPAFGLRLRWAVCAGCMLVFSLSLFAPHGLTWMTGALLLVGIPVGPIMVTVFGIGGRIAPRGRTGTVMTALASGIVAGTALGAAIGGQLAARGGTAAALWAPVAAAGALLALGAGAAVVRRR</sequence>
<name>A0A0B2ANE1_9MICC</name>
<feature type="transmembrane region" description="Helical" evidence="5">
    <location>
        <begin position="84"/>
        <end position="109"/>
    </location>
</feature>
<dbReference type="InterPro" id="IPR036259">
    <property type="entry name" value="MFS_trans_sf"/>
</dbReference>
<gene>
    <name evidence="7" type="ORF">LK10_02640</name>
</gene>
<dbReference type="SUPFAM" id="SSF103473">
    <property type="entry name" value="MFS general substrate transporter"/>
    <property type="match status" value="1"/>
</dbReference>
<dbReference type="GO" id="GO:0005886">
    <property type="term" value="C:plasma membrane"/>
    <property type="evidence" value="ECO:0007669"/>
    <property type="project" value="UniProtKB-SubCell"/>
</dbReference>
<keyword evidence="4 5" id="KW-0472">Membrane</keyword>
<feature type="transmembrane region" description="Helical" evidence="5">
    <location>
        <begin position="194"/>
        <end position="217"/>
    </location>
</feature>
<proteinExistence type="predicted"/>
<evidence type="ECO:0000256" key="5">
    <source>
        <dbReference type="SAM" id="Phobius"/>
    </source>
</evidence>
<dbReference type="Pfam" id="PF07690">
    <property type="entry name" value="MFS_1"/>
    <property type="match status" value="1"/>
</dbReference>
<evidence type="ECO:0000256" key="1">
    <source>
        <dbReference type="ARBA" id="ARBA00004651"/>
    </source>
</evidence>
<evidence type="ECO:0000313" key="7">
    <source>
        <dbReference type="EMBL" id="KHL04912.1"/>
    </source>
</evidence>
<feature type="transmembrane region" description="Helical" evidence="5">
    <location>
        <begin position="21"/>
        <end position="45"/>
    </location>
</feature>